<feature type="domain" description="SAM-dependent MTase RsmB/NOP-type" evidence="6">
    <location>
        <begin position="138"/>
        <end position="389"/>
    </location>
</feature>
<comment type="caution">
    <text evidence="7">The sequence shown here is derived from an EMBL/GenBank/DDBJ whole genome shotgun (WGS) entry which is preliminary data.</text>
</comment>
<proteinExistence type="inferred from homology"/>
<keyword evidence="4 5" id="KW-0694">RNA-binding</keyword>
<evidence type="ECO:0000256" key="1">
    <source>
        <dbReference type="ARBA" id="ARBA00022603"/>
    </source>
</evidence>
<dbReference type="Gene3D" id="3.40.50.150">
    <property type="entry name" value="Vaccinia Virus protein VP39"/>
    <property type="match status" value="1"/>
</dbReference>
<reference evidence="7 8" key="1">
    <citation type="submission" date="2022-10" db="EMBL/GenBank/DDBJ databases">
        <title>Pararhodobacter sp. nov., isolated from marine algae.</title>
        <authorList>
            <person name="Choi B.J."/>
            <person name="Kim J.M."/>
            <person name="Lee J.K."/>
            <person name="Choi D.G."/>
            <person name="Jeon C.O."/>
        </authorList>
    </citation>
    <scope>NUCLEOTIDE SEQUENCE [LARGE SCALE GENOMIC DNA]</scope>
    <source>
        <strain evidence="7 8">ZQ420</strain>
    </source>
</reference>
<dbReference type="InterPro" id="IPR049560">
    <property type="entry name" value="MeTrfase_RsmB-F_NOP2_cat"/>
</dbReference>
<dbReference type="PRINTS" id="PR02008">
    <property type="entry name" value="RCMTFAMILY"/>
</dbReference>
<dbReference type="PROSITE" id="PS51686">
    <property type="entry name" value="SAM_MT_RSMB_NOP"/>
    <property type="match status" value="1"/>
</dbReference>
<dbReference type="InterPro" id="IPR029063">
    <property type="entry name" value="SAM-dependent_MTases_sf"/>
</dbReference>
<gene>
    <name evidence="7" type="ORF">OKW52_10650</name>
</gene>
<feature type="binding site" evidence="5">
    <location>
        <position position="287"/>
    </location>
    <ligand>
        <name>S-adenosyl-L-methionine</name>
        <dbReference type="ChEBI" id="CHEBI:59789"/>
    </ligand>
</feature>
<keyword evidence="8" id="KW-1185">Reference proteome</keyword>
<evidence type="ECO:0000259" key="6">
    <source>
        <dbReference type="PROSITE" id="PS51686"/>
    </source>
</evidence>
<dbReference type="GO" id="GO:0008168">
    <property type="term" value="F:methyltransferase activity"/>
    <property type="evidence" value="ECO:0007669"/>
    <property type="project" value="UniProtKB-KW"/>
</dbReference>
<dbReference type="GO" id="GO:0032259">
    <property type="term" value="P:methylation"/>
    <property type="evidence" value="ECO:0007669"/>
    <property type="project" value="UniProtKB-KW"/>
</dbReference>
<dbReference type="Pfam" id="PF01189">
    <property type="entry name" value="Methyltr_RsmB-F"/>
    <property type="match status" value="1"/>
</dbReference>
<comment type="caution">
    <text evidence="5">Lacks conserved residue(s) required for the propagation of feature annotation.</text>
</comment>
<dbReference type="Proteomes" id="UP001208938">
    <property type="component" value="Unassembled WGS sequence"/>
</dbReference>
<keyword evidence="2 5" id="KW-0808">Transferase</keyword>
<evidence type="ECO:0000256" key="2">
    <source>
        <dbReference type="ARBA" id="ARBA00022679"/>
    </source>
</evidence>
<dbReference type="InterPro" id="IPR023267">
    <property type="entry name" value="RCMT"/>
</dbReference>
<dbReference type="EMBL" id="JAPDFL010000001">
    <property type="protein sequence ID" value="MCW1932702.1"/>
    <property type="molecule type" value="Genomic_DNA"/>
</dbReference>
<protein>
    <submittedName>
        <fullName evidence="7">RsmB/NOP family class I SAM-dependent RNA methyltransferase</fullName>
    </submittedName>
</protein>
<dbReference type="InterPro" id="IPR001678">
    <property type="entry name" value="MeTrfase_RsmB-F_NOP2_dom"/>
</dbReference>
<keyword evidence="3 5" id="KW-0949">S-adenosyl-L-methionine</keyword>
<dbReference type="PANTHER" id="PTHR22807">
    <property type="entry name" value="NOP2 YEAST -RELATED NOL1/NOP2/FMU SUN DOMAIN-CONTAINING"/>
    <property type="match status" value="1"/>
</dbReference>
<evidence type="ECO:0000256" key="5">
    <source>
        <dbReference type="PROSITE-ProRule" id="PRU01023"/>
    </source>
</evidence>
<evidence type="ECO:0000256" key="4">
    <source>
        <dbReference type="ARBA" id="ARBA00022884"/>
    </source>
</evidence>
<dbReference type="InterPro" id="IPR054728">
    <property type="entry name" value="RsmB-like_ferredoxin"/>
</dbReference>
<evidence type="ECO:0000313" key="8">
    <source>
        <dbReference type="Proteomes" id="UP001208938"/>
    </source>
</evidence>
<organism evidence="7 8">
    <name type="scientific">Pararhodobacter zhoushanensis</name>
    <dbReference type="NCBI Taxonomy" id="2479545"/>
    <lineage>
        <taxon>Bacteria</taxon>
        <taxon>Pseudomonadati</taxon>
        <taxon>Pseudomonadota</taxon>
        <taxon>Alphaproteobacteria</taxon>
        <taxon>Rhodobacterales</taxon>
        <taxon>Paracoccaceae</taxon>
        <taxon>Pararhodobacter</taxon>
    </lineage>
</organism>
<dbReference type="PANTHER" id="PTHR22807:SF53">
    <property type="entry name" value="RIBOSOMAL RNA SMALL SUBUNIT METHYLTRANSFERASE B-RELATED"/>
    <property type="match status" value="1"/>
</dbReference>
<keyword evidence="1 5" id="KW-0489">Methyltransferase</keyword>
<dbReference type="Pfam" id="PF22458">
    <property type="entry name" value="RsmF-B_ferredox"/>
    <property type="match status" value="1"/>
</dbReference>
<comment type="similarity">
    <text evidence="5">Belongs to the class I-like SAM-binding methyltransferase superfamily. RsmB/NOP family.</text>
</comment>
<name>A0ABT3GYU6_9RHOB</name>
<feature type="binding site" evidence="5">
    <location>
        <position position="250"/>
    </location>
    <ligand>
        <name>S-adenosyl-L-methionine</name>
        <dbReference type="ChEBI" id="CHEBI:59789"/>
    </ligand>
</feature>
<sequence length="389" mass="41463">MTPAAREAAAIELLDRWLGGHPVEQALTLWARASRFAGSGDREAVRDLVFQAVRRRRSAAALGGGETGRALVLGLAREAGIRPEAWTGVGHAPAELSEAEARLLDAPLPVLARPVALDCPDWLLDHFEAALQGQTDVILSRMRDRAPVFLRVNTARTSRDAVVSELTALGIETRPHPLAPTALEITANPRRLRNSDALAEGRVEMQDAASQAIALDFAAHARGPVLDYCAGGGGKALALAAEGFSVSAHDIDPRRMADLPARAKRAGAAIQVLSGPPTGTWSAIFADAPCSGSGSWRRAPEAKWAFTPARLAELTAIQDTILRQCADLTAPGGLLGYATCSMLREENEDRVKAFLENQPGWRCILERRLSPLDGGDGFYLAVLRKSAGS</sequence>
<feature type="active site" description="Nucleophile" evidence="5">
    <location>
        <position position="340"/>
    </location>
</feature>
<evidence type="ECO:0000256" key="3">
    <source>
        <dbReference type="ARBA" id="ARBA00022691"/>
    </source>
</evidence>
<dbReference type="RefSeq" id="WP_264505682.1">
    <property type="nucleotide sequence ID" value="NZ_JAPDFL010000001.1"/>
</dbReference>
<evidence type="ECO:0000313" key="7">
    <source>
        <dbReference type="EMBL" id="MCW1932702.1"/>
    </source>
</evidence>
<accession>A0ABT3GYU6</accession>
<dbReference type="SUPFAM" id="SSF53335">
    <property type="entry name" value="S-adenosyl-L-methionine-dependent methyltransferases"/>
    <property type="match status" value="1"/>
</dbReference>